<reference evidence="4" key="1">
    <citation type="journal article" date="2015" name="Nat. Genet.">
        <title>The genome and transcriptome of the zoonotic hookworm Ancylostoma ceylanicum identify infection-specific gene families.</title>
        <authorList>
            <person name="Schwarz E.M."/>
            <person name="Hu Y."/>
            <person name="Antoshechkin I."/>
            <person name="Miller M.M."/>
            <person name="Sternberg P.W."/>
            <person name="Aroian R.V."/>
        </authorList>
    </citation>
    <scope>NUCLEOTIDE SEQUENCE</scope>
    <source>
        <strain evidence="4">HY135</strain>
    </source>
</reference>
<keyword evidence="4" id="KW-1185">Reference proteome</keyword>
<dbReference type="EMBL" id="JARK01001682">
    <property type="protein sequence ID" value="EYB82931.1"/>
    <property type="molecule type" value="Genomic_DNA"/>
</dbReference>
<proteinExistence type="predicted"/>
<feature type="region of interest" description="Disordered" evidence="1">
    <location>
        <begin position="90"/>
        <end position="221"/>
    </location>
</feature>
<evidence type="ECO:0000313" key="3">
    <source>
        <dbReference type="EMBL" id="EYB82931.1"/>
    </source>
</evidence>
<feature type="compositionally biased region" description="Basic and acidic residues" evidence="1">
    <location>
        <begin position="125"/>
        <end position="143"/>
    </location>
</feature>
<evidence type="ECO:0000313" key="4">
    <source>
        <dbReference type="Proteomes" id="UP000024635"/>
    </source>
</evidence>
<feature type="region of interest" description="Disordered" evidence="1">
    <location>
        <begin position="238"/>
        <end position="301"/>
    </location>
</feature>
<dbReference type="OrthoDB" id="5868006at2759"/>
<feature type="compositionally biased region" description="Low complexity" evidence="1">
    <location>
        <begin position="103"/>
        <end position="119"/>
    </location>
</feature>
<dbReference type="AlphaFoldDB" id="A0A016RX95"/>
<feature type="compositionally biased region" description="Polar residues" evidence="1">
    <location>
        <begin position="164"/>
        <end position="178"/>
    </location>
</feature>
<comment type="caution">
    <text evidence="3">The sequence shown here is derived from an EMBL/GenBank/DDBJ whole genome shotgun (WGS) entry which is preliminary data.</text>
</comment>
<feature type="compositionally biased region" description="Polar residues" evidence="1">
    <location>
        <begin position="206"/>
        <end position="216"/>
    </location>
</feature>
<dbReference type="Proteomes" id="UP000024635">
    <property type="component" value="Unassembled WGS sequence"/>
</dbReference>
<gene>
    <name evidence="3" type="primary">Acey_s0346.g3129</name>
    <name evidence="3" type="ORF">Y032_0346g3129</name>
</gene>
<protein>
    <recommendedName>
        <fullName evidence="2">Tudor domain-containing protein</fullName>
    </recommendedName>
</protein>
<sequence>MSSGKKELSETERTNLDIAQKTYDLLKQHGGGMTVKEIAGIITLPKTNLRMHERAQVGVAVKAHSETFTLSSMNSDGIVNIIRGAPRPGMYTVEGVSTQNTGTTSSRTSPSPPRDYSSDVVFKPPRRESADYMDDAFDRDYEGRWTNGDNGDPWSAGIPETDRQPTGSSRFSVPTTSGAPRRQPPDTYNAPRREEHFPRAPPSPPGYSSAQRNSFYDDQVDMNRGDYWKRDDIGRSRAERNDERENYPSYEEWKSKSRDQSANWQAPRAAFSSDRRPPPPYDDDADFDRQRRRHGVPPEPKKFECKHSYLTNTGQVPCYESVKLTHFVALDEFYVRSCKEENRYQDMLAKLREDYKGALEDAVPQLWMKGDGAAVWYERRWQRAVVRRPATSPSVTSVELFLIDVGKTITVSCEQVVPLHEYYHVAPFAYCCTIGCFDIVPGRRKAFLDECDDMAICFAEAVGDDLEVQIKERFYDETEKLKVRLIYRDRASDRPRDIVIPKYFVDADLVTLR</sequence>
<evidence type="ECO:0000256" key="1">
    <source>
        <dbReference type="SAM" id="MobiDB-lite"/>
    </source>
</evidence>
<feature type="compositionally biased region" description="Basic and acidic residues" evidence="1">
    <location>
        <begin position="238"/>
        <end position="259"/>
    </location>
</feature>
<dbReference type="Gene3D" id="2.30.30.140">
    <property type="match status" value="1"/>
</dbReference>
<dbReference type="InterPro" id="IPR002999">
    <property type="entry name" value="Tudor"/>
</dbReference>
<feature type="domain" description="Tudor" evidence="2">
    <location>
        <begin position="319"/>
        <end position="432"/>
    </location>
</feature>
<organism evidence="3 4">
    <name type="scientific">Ancylostoma ceylanicum</name>
    <dbReference type="NCBI Taxonomy" id="53326"/>
    <lineage>
        <taxon>Eukaryota</taxon>
        <taxon>Metazoa</taxon>
        <taxon>Ecdysozoa</taxon>
        <taxon>Nematoda</taxon>
        <taxon>Chromadorea</taxon>
        <taxon>Rhabditida</taxon>
        <taxon>Rhabditina</taxon>
        <taxon>Rhabditomorpha</taxon>
        <taxon>Strongyloidea</taxon>
        <taxon>Ancylostomatidae</taxon>
        <taxon>Ancylostomatinae</taxon>
        <taxon>Ancylostoma</taxon>
    </lineage>
</organism>
<name>A0A016RX95_9BILA</name>
<evidence type="ECO:0000259" key="2">
    <source>
        <dbReference type="Pfam" id="PF00567"/>
    </source>
</evidence>
<accession>A0A016RX95</accession>
<dbReference type="SUPFAM" id="SSF63748">
    <property type="entry name" value="Tudor/PWWP/MBT"/>
    <property type="match status" value="1"/>
</dbReference>
<dbReference type="Pfam" id="PF00567">
    <property type="entry name" value="TUDOR"/>
    <property type="match status" value="1"/>
</dbReference>
<dbReference type="CDD" id="cd20379">
    <property type="entry name" value="Tudor_dTUD-like"/>
    <property type="match status" value="1"/>
</dbReference>